<keyword evidence="1" id="KW-0812">Transmembrane</keyword>
<evidence type="ECO:0000313" key="4">
    <source>
        <dbReference type="Proteomes" id="UP001597452"/>
    </source>
</evidence>
<dbReference type="Pfam" id="PF07811">
    <property type="entry name" value="TadE"/>
    <property type="match status" value="1"/>
</dbReference>
<name>A0ABW5QAN2_9BACI</name>
<organism evidence="3 4">
    <name type="scientific">Piscibacillus salipiscarius</name>
    <dbReference type="NCBI Taxonomy" id="299480"/>
    <lineage>
        <taxon>Bacteria</taxon>
        <taxon>Bacillati</taxon>
        <taxon>Bacillota</taxon>
        <taxon>Bacilli</taxon>
        <taxon>Bacillales</taxon>
        <taxon>Bacillaceae</taxon>
        <taxon>Piscibacillus</taxon>
    </lineage>
</organism>
<evidence type="ECO:0000256" key="1">
    <source>
        <dbReference type="SAM" id="Phobius"/>
    </source>
</evidence>
<dbReference type="EMBL" id="JBHUMZ010000019">
    <property type="protein sequence ID" value="MFD2638742.1"/>
    <property type="molecule type" value="Genomic_DNA"/>
</dbReference>
<feature type="transmembrane region" description="Helical" evidence="1">
    <location>
        <begin position="12"/>
        <end position="34"/>
    </location>
</feature>
<keyword evidence="4" id="KW-1185">Reference proteome</keyword>
<evidence type="ECO:0000259" key="2">
    <source>
        <dbReference type="Pfam" id="PF07811"/>
    </source>
</evidence>
<sequence length="127" mass="13798">MNKIKSEEGSATIEFLGIVPLAFILLAIMIQFIVSVHGVIVAQSAANEYAKVYSVTENNSEAKIAAESILDSTNYLGGIISRTDTTSREFSTTVNASIRLIFLPEQIFGTQTPTINFTAEAHSRVIE</sequence>
<proteinExistence type="predicted"/>
<gene>
    <name evidence="3" type="ORF">ACFSW4_07700</name>
</gene>
<dbReference type="InterPro" id="IPR012495">
    <property type="entry name" value="TadE-like_dom"/>
</dbReference>
<keyword evidence="1" id="KW-1133">Transmembrane helix</keyword>
<protein>
    <submittedName>
        <fullName evidence="3">TadE family protein</fullName>
    </submittedName>
</protein>
<dbReference type="RefSeq" id="WP_054752475.1">
    <property type="nucleotide sequence ID" value="NZ_JBHUMZ010000019.1"/>
</dbReference>
<evidence type="ECO:0000313" key="3">
    <source>
        <dbReference type="EMBL" id="MFD2638742.1"/>
    </source>
</evidence>
<comment type="caution">
    <text evidence="3">The sequence shown here is derived from an EMBL/GenBank/DDBJ whole genome shotgun (WGS) entry which is preliminary data.</text>
</comment>
<feature type="domain" description="TadE-like" evidence="2">
    <location>
        <begin position="9"/>
        <end position="48"/>
    </location>
</feature>
<dbReference type="Proteomes" id="UP001597452">
    <property type="component" value="Unassembled WGS sequence"/>
</dbReference>
<reference evidence="4" key="1">
    <citation type="journal article" date="2019" name="Int. J. Syst. Evol. Microbiol.">
        <title>The Global Catalogue of Microorganisms (GCM) 10K type strain sequencing project: providing services to taxonomists for standard genome sequencing and annotation.</title>
        <authorList>
            <consortium name="The Broad Institute Genomics Platform"/>
            <consortium name="The Broad Institute Genome Sequencing Center for Infectious Disease"/>
            <person name="Wu L."/>
            <person name="Ma J."/>
        </authorList>
    </citation>
    <scope>NUCLEOTIDE SEQUENCE [LARGE SCALE GENOMIC DNA]</scope>
    <source>
        <strain evidence="4">TISTR 1571</strain>
    </source>
</reference>
<keyword evidence="1" id="KW-0472">Membrane</keyword>
<accession>A0ABW5QAN2</accession>